<feature type="domain" description="CCHC-type" evidence="3">
    <location>
        <begin position="138"/>
        <end position="152"/>
    </location>
</feature>
<reference evidence="5" key="2">
    <citation type="submission" date="2025-08" db="UniProtKB">
        <authorList>
            <consortium name="RefSeq"/>
        </authorList>
    </citation>
    <scope>IDENTIFICATION</scope>
    <source>
        <strain evidence="5">S238N-H82</strain>
        <tissue evidence="5">Testes</tissue>
    </source>
</reference>
<feature type="compositionally biased region" description="Polar residues" evidence="2">
    <location>
        <begin position="95"/>
        <end position="104"/>
    </location>
</feature>
<dbReference type="Proteomes" id="UP000001554">
    <property type="component" value="Chromosome 2"/>
</dbReference>
<feature type="compositionally biased region" description="Basic residues" evidence="2">
    <location>
        <begin position="162"/>
        <end position="173"/>
    </location>
</feature>
<keyword evidence="4" id="KW-1185">Reference proteome</keyword>
<organism evidence="4 5">
    <name type="scientific">Branchiostoma floridae</name>
    <name type="common">Florida lancelet</name>
    <name type="synonym">Amphioxus</name>
    <dbReference type="NCBI Taxonomy" id="7739"/>
    <lineage>
        <taxon>Eukaryota</taxon>
        <taxon>Metazoa</taxon>
        <taxon>Chordata</taxon>
        <taxon>Cephalochordata</taxon>
        <taxon>Leptocardii</taxon>
        <taxon>Amphioxiformes</taxon>
        <taxon>Branchiostomatidae</taxon>
        <taxon>Branchiostoma</taxon>
    </lineage>
</organism>
<dbReference type="SUPFAM" id="SSF57756">
    <property type="entry name" value="Retrovirus zinc finger-like domains"/>
    <property type="match status" value="1"/>
</dbReference>
<feature type="compositionally biased region" description="Acidic residues" evidence="2">
    <location>
        <begin position="64"/>
        <end position="74"/>
    </location>
</feature>
<keyword evidence="1" id="KW-0863">Zinc-finger</keyword>
<dbReference type="RefSeq" id="XP_035665747.1">
    <property type="nucleotide sequence ID" value="XM_035809854.1"/>
</dbReference>
<dbReference type="OrthoDB" id="427960at2759"/>
<dbReference type="PROSITE" id="PS50158">
    <property type="entry name" value="ZF_CCHC"/>
    <property type="match status" value="1"/>
</dbReference>
<keyword evidence="1" id="KW-0862">Zinc</keyword>
<protein>
    <submittedName>
        <fullName evidence="5">Uncharacterized protein LOC118408985</fullName>
    </submittedName>
</protein>
<dbReference type="KEGG" id="bfo:118408985"/>
<name>A0A9J7HXI7_BRAFL</name>
<evidence type="ECO:0000259" key="3">
    <source>
        <dbReference type="PROSITE" id="PS50158"/>
    </source>
</evidence>
<reference evidence="4" key="1">
    <citation type="journal article" date="2020" name="Nat. Ecol. Evol.">
        <title>Deeply conserved synteny resolves early events in vertebrate evolution.</title>
        <authorList>
            <person name="Simakov O."/>
            <person name="Marletaz F."/>
            <person name="Yue J.X."/>
            <person name="O'Connell B."/>
            <person name="Jenkins J."/>
            <person name="Brandt A."/>
            <person name="Calef R."/>
            <person name="Tung C.H."/>
            <person name="Huang T.K."/>
            <person name="Schmutz J."/>
            <person name="Satoh N."/>
            <person name="Yu J.K."/>
            <person name="Putnam N.H."/>
            <person name="Green R.E."/>
            <person name="Rokhsar D.S."/>
        </authorList>
    </citation>
    <scope>NUCLEOTIDE SEQUENCE [LARGE SCALE GENOMIC DNA]</scope>
    <source>
        <strain evidence="4">S238N-H82</strain>
    </source>
</reference>
<evidence type="ECO:0000256" key="1">
    <source>
        <dbReference type="PROSITE-ProRule" id="PRU00047"/>
    </source>
</evidence>
<evidence type="ECO:0000313" key="5">
    <source>
        <dbReference type="RefSeq" id="XP_035665747.1"/>
    </source>
</evidence>
<dbReference type="GeneID" id="118408985"/>
<gene>
    <name evidence="5" type="primary">LOC118408985</name>
</gene>
<accession>A0A9J7HXI7</accession>
<dbReference type="GO" id="GO:0008270">
    <property type="term" value="F:zinc ion binding"/>
    <property type="evidence" value="ECO:0007669"/>
    <property type="project" value="UniProtKB-KW"/>
</dbReference>
<feature type="region of interest" description="Disordered" evidence="2">
    <location>
        <begin position="21"/>
        <end position="173"/>
    </location>
</feature>
<proteinExistence type="predicted"/>
<dbReference type="AlphaFoldDB" id="A0A9J7HXI7"/>
<evidence type="ECO:0000256" key="2">
    <source>
        <dbReference type="SAM" id="MobiDB-lite"/>
    </source>
</evidence>
<sequence>MSEHSLLPSTLQIFIQEPDDKHLAEGTSDGSGITTATDETGADSRSVSGCSSPARSVQSVPSVFDEDDWVEGEDPLSQRADLGSQQEPAQPGPPNTQGYLMQSADTRRQPAVEPRPPGRNGTGAHPRRSGPNNNREGCFRCGKKGHIRSDCPGVNGRSVQKNGRKNGRKSNQW</sequence>
<feature type="compositionally biased region" description="Polar residues" evidence="2">
    <location>
        <begin position="28"/>
        <end position="61"/>
    </location>
</feature>
<keyword evidence="1" id="KW-0479">Metal-binding</keyword>
<dbReference type="Gene3D" id="4.10.60.10">
    <property type="entry name" value="Zinc finger, CCHC-type"/>
    <property type="match status" value="1"/>
</dbReference>
<dbReference type="GO" id="GO:0003676">
    <property type="term" value="F:nucleic acid binding"/>
    <property type="evidence" value="ECO:0007669"/>
    <property type="project" value="InterPro"/>
</dbReference>
<dbReference type="InterPro" id="IPR036875">
    <property type="entry name" value="Znf_CCHC_sf"/>
</dbReference>
<evidence type="ECO:0000313" key="4">
    <source>
        <dbReference type="Proteomes" id="UP000001554"/>
    </source>
</evidence>
<dbReference type="Pfam" id="PF00098">
    <property type="entry name" value="zf-CCHC"/>
    <property type="match status" value="1"/>
</dbReference>
<dbReference type="SMART" id="SM00343">
    <property type="entry name" value="ZnF_C2HC"/>
    <property type="match status" value="1"/>
</dbReference>
<dbReference type="InterPro" id="IPR001878">
    <property type="entry name" value="Znf_CCHC"/>
</dbReference>